<dbReference type="Gene3D" id="1.10.10.10">
    <property type="entry name" value="Winged helix-like DNA-binding domain superfamily/Winged helix DNA-binding domain"/>
    <property type="match status" value="1"/>
</dbReference>
<dbReference type="InterPro" id="IPR051011">
    <property type="entry name" value="Metal_resp_trans_reg"/>
</dbReference>
<dbReference type="PANTHER" id="PTHR43132">
    <property type="entry name" value="ARSENICAL RESISTANCE OPERON REPRESSOR ARSR-RELATED"/>
    <property type="match status" value="1"/>
</dbReference>
<feature type="domain" description="HTH arsR-type" evidence="4">
    <location>
        <begin position="1"/>
        <end position="95"/>
    </location>
</feature>
<dbReference type="CDD" id="cd00090">
    <property type="entry name" value="HTH_ARSR"/>
    <property type="match status" value="1"/>
</dbReference>
<dbReference type="PRINTS" id="PR00778">
    <property type="entry name" value="HTHARSR"/>
</dbReference>
<evidence type="ECO:0000313" key="5">
    <source>
        <dbReference type="EMBL" id="MFC5069078.1"/>
    </source>
</evidence>
<dbReference type="SMART" id="SM00418">
    <property type="entry name" value="HTH_ARSR"/>
    <property type="match status" value="1"/>
</dbReference>
<dbReference type="Pfam" id="PF12840">
    <property type="entry name" value="HTH_20"/>
    <property type="match status" value="1"/>
</dbReference>
<organism evidence="5 6">
    <name type="scientific">Flaviflagellibacter deserti</name>
    <dbReference type="NCBI Taxonomy" id="2267266"/>
    <lineage>
        <taxon>Bacteria</taxon>
        <taxon>Pseudomonadati</taxon>
        <taxon>Pseudomonadota</taxon>
        <taxon>Alphaproteobacteria</taxon>
        <taxon>Hyphomicrobiales</taxon>
        <taxon>Flaviflagellibacter</taxon>
    </lineage>
</organism>
<sequence>MDKERALLALAALSQGTRFDTFQLLVRHEPDGLPAGEIARLLAIPQNTMSSHLAVLTRAGLAKAERQSRSIIYRADIAAFSKMTVFMLKDCCGGRAEICAPIITQLTPCCPEKEPIHG</sequence>
<proteinExistence type="predicted"/>
<evidence type="ECO:0000256" key="1">
    <source>
        <dbReference type="ARBA" id="ARBA00023015"/>
    </source>
</evidence>
<dbReference type="PANTHER" id="PTHR43132:SF2">
    <property type="entry name" value="ARSENICAL RESISTANCE OPERON REPRESSOR ARSR-RELATED"/>
    <property type="match status" value="1"/>
</dbReference>
<reference evidence="6" key="1">
    <citation type="journal article" date="2019" name="Int. J. Syst. Evol. Microbiol.">
        <title>The Global Catalogue of Microorganisms (GCM) 10K type strain sequencing project: providing services to taxonomists for standard genome sequencing and annotation.</title>
        <authorList>
            <consortium name="The Broad Institute Genomics Platform"/>
            <consortium name="The Broad Institute Genome Sequencing Center for Infectious Disease"/>
            <person name="Wu L."/>
            <person name="Ma J."/>
        </authorList>
    </citation>
    <scope>NUCLEOTIDE SEQUENCE [LARGE SCALE GENOMIC DNA]</scope>
    <source>
        <strain evidence="6">CGMCC 1.16444</strain>
    </source>
</reference>
<dbReference type="InterPro" id="IPR036388">
    <property type="entry name" value="WH-like_DNA-bd_sf"/>
</dbReference>
<dbReference type="PROSITE" id="PS50987">
    <property type="entry name" value="HTH_ARSR_2"/>
    <property type="match status" value="1"/>
</dbReference>
<comment type="caution">
    <text evidence="5">The sequence shown here is derived from an EMBL/GenBank/DDBJ whole genome shotgun (WGS) entry which is preliminary data.</text>
</comment>
<evidence type="ECO:0000313" key="6">
    <source>
        <dbReference type="Proteomes" id="UP001595796"/>
    </source>
</evidence>
<keyword evidence="2" id="KW-0238">DNA-binding</keyword>
<protein>
    <submittedName>
        <fullName evidence="5">ArsR/SmtB family transcription factor</fullName>
    </submittedName>
</protein>
<dbReference type="Proteomes" id="UP001595796">
    <property type="component" value="Unassembled WGS sequence"/>
</dbReference>
<keyword evidence="6" id="KW-1185">Reference proteome</keyword>
<keyword evidence="3" id="KW-0804">Transcription</keyword>
<dbReference type="EMBL" id="JBHSJF010000006">
    <property type="protein sequence ID" value="MFC5069078.1"/>
    <property type="molecule type" value="Genomic_DNA"/>
</dbReference>
<accession>A0ABV9Z5F5</accession>
<dbReference type="InterPro" id="IPR001845">
    <property type="entry name" value="HTH_ArsR_DNA-bd_dom"/>
</dbReference>
<dbReference type="InterPro" id="IPR036390">
    <property type="entry name" value="WH_DNA-bd_sf"/>
</dbReference>
<gene>
    <name evidence="5" type="ORF">ACFPFW_13760</name>
</gene>
<evidence type="ECO:0000259" key="4">
    <source>
        <dbReference type="PROSITE" id="PS50987"/>
    </source>
</evidence>
<dbReference type="SUPFAM" id="SSF46785">
    <property type="entry name" value="Winged helix' DNA-binding domain"/>
    <property type="match status" value="1"/>
</dbReference>
<dbReference type="RefSeq" id="WP_114956714.1">
    <property type="nucleotide sequence ID" value="NZ_JBHSJF010000006.1"/>
</dbReference>
<evidence type="ECO:0000256" key="3">
    <source>
        <dbReference type="ARBA" id="ARBA00023163"/>
    </source>
</evidence>
<name>A0ABV9Z5F5_9HYPH</name>
<dbReference type="InterPro" id="IPR011991">
    <property type="entry name" value="ArsR-like_HTH"/>
</dbReference>
<evidence type="ECO:0000256" key="2">
    <source>
        <dbReference type="ARBA" id="ARBA00023125"/>
    </source>
</evidence>
<keyword evidence="1" id="KW-0805">Transcription regulation</keyword>